<dbReference type="InterPro" id="IPR011146">
    <property type="entry name" value="HIT-like"/>
</dbReference>
<dbReference type="RefSeq" id="WP_126779139.1">
    <property type="nucleotide sequence ID" value="NZ_PIQC01000001.1"/>
</dbReference>
<evidence type="ECO:0000256" key="1">
    <source>
        <dbReference type="PROSITE-ProRule" id="PRU00464"/>
    </source>
</evidence>
<organism evidence="3 4">
    <name type="scientific">Idiomarina ramblicola</name>
    <dbReference type="NCBI Taxonomy" id="263724"/>
    <lineage>
        <taxon>Bacteria</taxon>
        <taxon>Pseudomonadati</taxon>
        <taxon>Pseudomonadota</taxon>
        <taxon>Gammaproteobacteria</taxon>
        <taxon>Alteromonadales</taxon>
        <taxon>Idiomarinaceae</taxon>
        <taxon>Idiomarina</taxon>
    </lineage>
</organism>
<dbReference type="InterPro" id="IPR036265">
    <property type="entry name" value="HIT-like_sf"/>
</dbReference>
<keyword evidence="4" id="KW-1185">Reference proteome</keyword>
<dbReference type="OrthoDB" id="9799145at2"/>
<evidence type="ECO:0000313" key="3">
    <source>
        <dbReference type="EMBL" id="RUO72920.1"/>
    </source>
</evidence>
<proteinExistence type="predicted"/>
<dbReference type="PROSITE" id="PS51084">
    <property type="entry name" value="HIT_2"/>
    <property type="match status" value="1"/>
</dbReference>
<gene>
    <name evidence="3" type="ORF">CWI78_00295</name>
</gene>
<accession>A0A432Z4V2</accession>
<comment type="caution">
    <text evidence="3">The sequence shown here is derived from an EMBL/GenBank/DDBJ whole genome shotgun (WGS) entry which is preliminary data.</text>
</comment>
<sequence length="134" mass="15659">MEFTLASELARDSYHLADWPLCEVRVMNDRQFPWFLLVPKVADVREIIDLTEDDQLQLLRESRFLCHWLKAEYQPDKLNVAALGNQVPQLHVHHLARFQTDVAWPAPVWGKQPMHPLEEGEVARLQSLFADITF</sequence>
<dbReference type="EMBL" id="PIQC01000001">
    <property type="protein sequence ID" value="RUO72920.1"/>
    <property type="molecule type" value="Genomic_DNA"/>
</dbReference>
<dbReference type="PIRSF" id="PIRSF000714">
    <property type="entry name" value="HIT"/>
    <property type="match status" value="1"/>
</dbReference>
<reference evidence="4" key="1">
    <citation type="journal article" date="2018" name="Front. Microbiol.">
        <title>Genome-Based Analysis Reveals the Taxonomy and Diversity of the Family Idiomarinaceae.</title>
        <authorList>
            <person name="Liu Y."/>
            <person name="Lai Q."/>
            <person name="Shao Z."/>
        </authorList>
    </citation>
    <scope>NUCLEOTIDE SEQUENCE [LARGE SCALE GENOMIC DNA]</scope>
    <source>
        <strain evidence="4">R22</strain>
    </source>
</reference>
<dbReference type="SUPFAM" id="SSF54197">
    <property type="entry name" value="HIT-like"/>
    <property type="match status" value="1"/>
</dbReference>
<dbReference type="InterPro" id="IPR026026">
    <property type="entry name" value="HIT_Hint"/>
</dbReference>
<protein>
    <submittedName>
        <fullName evidence="3">HIT family protein</fullName>
    </submittedName>
</protein>
<dbReference type="Gene3D" id="3.30.428.10">
    <property type="entry name" value="HIT-like"/>
    <property type="match status" value="1"/>
</dbReference>
<dbReference type="AlphaFoldDB" id="A0A432Z4V2"/>
<dbReference type="GO" id="GO:0003824">
    <property type="term" value="F:catalytic activity"/>
    <property type="evidence" value="ECO:0007669"/>
    <property type="project" value="InterPro"/>
</dbReference>
<name>A0A432Z4V2_9GAMM</name>
<dbReference type="Pfam" id="PF01230">
    <property type="entry name" value="HIT"/>
    <property type="match status" value="1"/>
</dbReference>
<evidence type="ECO:0000313" key="4">
    <source>
        <dbReference type="Proteomes" id="UP000288058"/>
    </source>
</evidence>
<dbReference type="Proteomes" id="UP000288058">
    <property type="component" value="Unassembled WGS sequence"/>
</dbReference>
<feature type="domain" description="HIT" evidence="2">
    <location>
        <begin position="36"/>
        <end position="104"/>
    </location>
</feature>
<comment type="caution">
    <text evidence="1">Lacks conserved residue(s) required for the propagation of feature annotation.</text>
</comment>
<evidence type="ECO:0000259" key="2">
    <source>
        <dbReference type="PROSITE" id="PS51084"/>
    </source>
</evidence>